<protein>
    <recommendedName>
        <fullName evidence="3">Transcriptional repressor</fullName>
    </recommendedName>
</protein>
<dbReference type="Gene3D" id="1.10.10.10">
    <property type="entry name" value="Winged helix-like DNA-binding domain superfamily/Winged helix DNA-binding domain"/>
    <property type="match status" value="1"/>
</dbReference>
<dbReference type="InterPro" id="IPR036388">
    <property type="entry name" value="WH-like_DNA-bd_sf"/>
</dbReference>
<dbReference type="SUPFAM" id="SSF46785">
    <property type="entry name" value="Winged helix' DNA-binding domain"/>
    <property type="match status" value="1"/>
</dbReference>
<dbReference type="RefSeq" id="WP_188621900.1">
    <property type="nucleotide sequence ID" value="NZ_BMJE01000009.1"/>
</dbReference>
<dbReference type="Pfam" id="PF01475">
    <property type="entry name" value="FUR"/>
    <property type="match status" value="1"/>
</dbReference>
<evidence type="ECO:0008006" key="3">
    <source>
        <dbReference type="Google" id="ProtNLM"/>
    </source>
</evidence>
<sequence>MKKRSTPAKKEVIKLLKSSESAMSQEMIEEKVKGKMDRVTIYRILNSFCEDGIIHRILSDEGKYYFALCMDCEPEEHTHDHFHFRCLTCQKVECLPEQVNVELPEGYKKKNATGWITGYCNNCN</sequence>
<proteinExistence type="predicted"/>
<accession>A0ABQ1K2G1</accession>
<evidence type="ECO:0000313" key="2">
    <source>
        <dbReference type="Proteomes" id="UP000615760"/>
    </source>
</evidence>
<dbReference type="PANTHER" id="PTHR33202:SF7">
    <property type="entry name" value="FERRIC UPTAKE REGULATION PROTEIN"/>
    <property type="match status" value="1"/>
</dbReference>
<dbReference type="Proteomes" id="UP000615760">
    <property type="component" value="Unassembled WGS sequence"/>
</dbReference>
<dbReference type="PANTHER" id="PTHR33202">
    <property type="entry name" value="ZINC UPTAKE REGULATION PROTEIN"/>
    <property type="match status" value="1"/>
</dbReference>
<name>A0ABQ1K2G1_9FLAO</name>
<evidence type="ECO:0000313" key="1">
    <source>
        <dbReference type="EMBL" id="GGB85953.1"/>
    </source>
</evidence>
<dbReference type="EMBL" id="BMJE01000009">
    <property type="protein sequence ID" value="GGB85953.1"/>
    <property type="molecule type" value="Genomic_DNA"/>
</dbReference>
<organism evidence="1 2">
    <name type="scientific">Flavobacterium suaedae</name>
    <dbReference type="NCBI Taxonomy" id="1767027"/>
    <lineage>
        <taxon>Bacteria</taxon>
        <taxon>Pseudomonadati</taxon>
        <taxon>Bacteroidota</taxon>
        <taxon>Flavobacteriia</taxon>
        <taxon>Flavobacteriales</taxon>
        <taxon>Flavobacteriaceae</taxon>
        <taxon>Flavobacterium</taxon>
    </lineage>
</organism>
<reference evidence="2" key="1">
    <citation type="journal article" date="2019" name="Int. J. Syst. Evol. Microbiol.">
        <title>The Global Catalogue of Microorganisms (GCM) 10K type strain sequencing project: providing services to taxonomists for standard genome sequencing and annotation.</title>
        <authorList>
            <consortium name="The Broad Institute Genomics Platform"/>
            <consortium name="The Broad Institute Genome Sequencing Center for Infectious Disease"/>
            <person name="Wu L."/>
            <person name="Ma J."/>
        </authorList>
    </citation>
    <scope>NUCLEOTIDE SEQUENCE [LARGE SCALE GENOMIC DNA]</scope>
    <source>
        <strain evidence="2">CGMCC 1.15461</strain>
    </source>
</reference>
<gene>
    <name evidence="1" type="ORF">GCM10007424_27520</name>
</gene>
<keyword evidence="2" id="KW-1185">Reference proteome</keyword>
<dbReference type="InterPro" id="IPR036390">
    <property type="entry name" value="WH_DNA-bd_sf"/>
</dbReference>
<dbReference type="InterPro" id="IPR002481">
    <property type="entry name" value="FUR"/>
</dbReference>
<comment type="caution">
    <text evidence="1">The sequence shown here is derived from an EMBL/GenBank/DDBJ whole genome shotgun (WGS) entry which is preliminary data.</text>
</comment>